<accession>A0AAD5U127</accession>
<proteinExistence type="predicted"/>
<dbReference type="InterPro" id="IPR036872">
    <property type="entry name" value="CH_dom_sf"/>
</dbReference>
<comment type="caution">
    <text evidence="2">The sequence shown here is derived from an EMBL/GenBank/DDBJ whole genome shotgun (WGS) entry which is preliminary data.</text>
</comment>
<dbReference type="InterPro" id="IPR001715">
    <property type="entry name" value="CH_dom"/>
</dbReference>
<dbReference type="Proteomes" id="UP001211065">
    <property type="component" value="Unassembled WGS sequence"/>
</dbReference>
<dbReference type="EMBL" id="JADGJW010000287">
    <property type="protein sequence ID" value="KAJ3220608.1"/>
    <property type="molecule type" value="Genomic_DNA"/>
</dbReference>
<dbReference type="Gene3D" id="1.10.418.10">
    <property type="entry name" value="Calponin-like domain"/>
    <property type="match status" value="1"/>
</dbReference>
<dbReference type="PANTHER" id="PTHR12509:SF8">
    <property type="entry name" value="SPERMATOGENESIS-ASSOCIATED PROTEIN 4"/>
    <property type="match status" value="1"/>
</dbReference>
<dbReference type="GO" id="GO:0005930">
    <property type="term" value="C:axoneme"/>
    <property type="evidence" value="ECO:0007669"/>
    <property type="project" value="TreeGrafter"/>
</dbReference>
<dbReference type="SUPFAM" id="SSF47576">
    <property type="entry name" value="Calponin-homology domain, CH-domain"/>
    <property type="match status" value="1"/>
</dbReference>
<dbReference type="InterPro" id="IPR052111">
    <property type="entry name" value="Spermatogenesis_Ciliary_MAP"/>
</dbReference>
<evidence type="ECO:0000313" key="3">
    <source>
        <dbReference type="Proteomes" id="UP001211065"/>
    </source>
</evidence>
<gene>
    <name evidence="2" type="primary">SPATA4_1</name>
    <name evidence="2" type="ORF">HK099_004145</name>
</gene>
<evidence type="ECO:0000313" key="2">
    <source>
        <dbReference type="EMBL" id="KAJ3220608.1"/>
    </source>
</evidence>
<keyword evidence="3" id="KW-1185">Reference proteome</keyword>
<dbReference type="Pfam" id="PF06294">
    <property type="entry name" value="CH_2"/>
    <property type="match status" value="1"/>
</dbReference>
<reference evidence="2" key="1">
    <citation type="submission" date="2020-05" db="EMBL/GenBank/DDBJ databases">
        <title>Phylogenomic resolution of chytrid fungi.</title>
        <authorList>
            <person name="Stajich J.E."/>
            <person name="Amses K."/>
            <person name="Simmons R."/>
            <person name="Seto K."/>
            <person name="Myers J."/>
            <person name="Bonds A."/>
            <person name="Quandt C.A."/>
            <person name="Barry K."/>
            <person name="Liu P."/>
            <person name="Grigoriev I."/>
            <person name="Longcore J.E."/>
            <person name="James T.Y."/>
        </authorList>
    </citation>
    <scope>NUCLEOTIDE SEQUENCE</scope>
    <source>
        <strain evidence="2">JEL0476</strain>
    </source>
</reference>
<dbReference type="GO" id="GO:0008017">
    <property type="term" value="F:microtubule binding"/>
    <property type="evidence" value="ECO:0007669"/>
    <property type="project" value="TreeGrafter"/>
</dbReference>
<dbReference type="GO" id="GO:0051493">
    <property type="term" value="P:regulation of cytoskeleton organization"/>
    <property type="evidence" value="ECO:0007669"/>
    <property type="project" value="TreeGrafter"/>
</dbReference>
<dbReference type="PROSITE" id="PS50021">
    <property type="entry name" value="CH"/>
    <property type="match status" value="1"/>
</dbReference>
<sequence length="942" mass="106509">MSLSRILLKWIQSLDLSYAIKNCKRDFANGFLIAQIISKYRSDLVGMHSFDTGSGPAARRANWDLLTKIFIKLELNISEKLTKDVSSCSPTAAPKILEIIYQKFEVEEKNALKKGEVDQSNHTENNVIDFSNSNVNANNLGSKANSHQSLIKKFGCNYTFNSSNAVLEEFQNFEENFSQRISVVNPNFNNKSQKNETENLTCNTNEIITNKNSVVFTYLKSGVLMPVSSASEQRELIQNNEDSTSGKVAIMKVVVNLIFQCLDVPNNWFGRLSYQMFSLRDIISRRFSEDKVIDDELNSIKCLLEEKDAIIFSTLKSSLPSDISIYLDTFLGLIVSSDINTLVFKVSKLLISHISQRLHHLNFISPIKQLDPFQRLLNTKEIQNFFFYFLLQPKSEKFWHMVEIVHNFAENISAIEGYEVPEGERISGLLTIKSYIKSLAKQHDSRIAITSFNSCFISFLFLFIHFENPKKLLKNSQLSTLYLSESLTVLNSSKPYFLNANQSSLKNDIVLDCTFALHILAHLAHCGVSSIWSVIDDEGGILKKIIVTKISQAVSSVVVTDALLNGSVRLIASILELKGSDNNNMIGQLLEITAIYLNILTDEPLMTALYLIGSVLERYPKLSSVFVKGIMSLNSKNRLNLMQTQTNSQEFTINWGINSILSSVISNYGCKNKAWWVFGIGFGLVNAVTANKCKLSACHFEILKPIAILSMLSLNDSNVKIRMKNKLSWKEVFNKLCELVLISLTQADCVKSAVSCLNVFARFGVFDDNENMTSLLTAILFVFKNSQGPHSRNQVFKLISAWIEGDDNLFNREKTNCNNPEGGQQLACAAENEIIEKACQEPVKLIESVDFDGVKSKNSSSENFTEENFKGLKDESILNKTDYNNSIEELEPYFNLENLNNSDLVKIEMKIFKVQFFKKLKLFEEIFPNTFENLPELNNLLR</sequence>
<dbReference type="PANTHER" id="PTHR12509">
    <property type="entry name" value="SPERMATOGENESIS-ASSOCIATED 4-RELATED"/>
    <property type="match status" value="1"/>
</dbReference>
<evidence type="ECO:0000259" key="1">
    <source>
        <dbReference type="PROSITE" id="PS50021"/>
    </source>
</evidence>
<dbReference type="InterPro" id="IPR010441">
    <property type="entry name" value="CH_2"/>
</dbReference>
<feature type="domain" description="Calponin-homology (CH)" evidence="1">
    <location>
        <begin position="1"/>
        <end position="105"/>
    </location>
</feature>
<protein>
    <submittedName>
        <fullName evidence="2">Spermatogenesis-associated protein 4</fullName>
    </submittedName>
</protein>
<name>A0AAD5U127_9FUNG</name>
<dbReference type="AlphaFoldDB" id="A0AAD5U127"/>
<organism evidence="2 3">
    <name type="scientific">Clydaea vesicula</name>
    <dbReference type="NCBI Taxonomy" id="447962"/>
    <lineage>
        <taxon>Eukaryota</taxon>
        <taxon>Fungi</taxon>
        <taxon>Fungi incertae sedis</taxon>
        <taxon>Chytridiomycota</taxon>
        <taxon>Chytridiomycota incertae sedis</taxon>
        <taxon>Chytridiomycetes</taxon>
        <taxon>Lobulomycetales</taxon>
        <taxon>Lobulomycetaceae</taxon>
        <taxon>Clydaea</taxon>
    </lineage>
</organism>